<dbReference type="Proteomes" id="UP001286313">
    <property type="component" value="Unassembled WGS sequence"/>
</dbReference>
<sequence>MVVCARSDDQDDNDKIGSVNKKMRCLRRTNWPLSLWVGDSLRVGGWWRWLQFGSANFHLQNQPSLSRPFYPRSYHSFSLLLSFVLPPSLNPLNLLLFLCIPIPRPHSLLKLPTPFSLLFCPSPSPSSSKPLVSSPFLFPTPDPFTPCSQHPTPSPHAPNTRPLHPMLPTPDPFLVSEPTPYTTYSSTLPSTTPYSHTLYLLYTLFPIPDTLRIVHQSSLFHPAPRPLLPALLP</sequence>
<organism evidence="1 2">
    <name type="scientific">Petrolisthes cinctipes</name>
    <name type="common">Flat porcelain crab</name>
    <dbReference type="NCBI Taxonomy" id="88211"/>
    <lineage>
        <taxon>Eukaryota</taxon>
        <taxon>Metazoa</taxon>
        <taxon>Ecdysozoa</taxon>
        <taxon>Arthropoda</taxon>
        <taxon>Crustacea</taxon>
        <taxon>Multicrustacea</taxon>
        <taxon>Malacostraca</taxon>
        <taxon>Eumalacostraca</taxon>
        <taxon>Eucarida</taxon>
        <taxon>Decapoda</taxon>
        <taxon>Pleocyemata</taxon>
        <taxon>Anomura</taxon>
        <taxon>Galatheoidea</taxon>
        <taxon>Porcellanidae</taxon>
        <taxon>Petrolisthes</taxon>
    </lineage>
</organism>
<protein>
    <submittedName>
        <fullName evidence="1">Uncharacterized protein</fullName>
    </submittedName>
</protein>
<dbReference type="AlphaFoldDB" id="A0AAE1K2L5"/>
<name>A0AAE1K2L5_PETCI</name>
<gene>
    <name evidence="1" type="ORF">Pcinc_031452</name>
</gene>
<evidence type="ECO:0000313" key="2">
    <source>
        <dbReference type="Proteomes" id="UP001286313"/>
    </source>
</evidence>
<dbReference type="EMBL" id="JAWQEG010004175">
    <property type="protein sequence ID" value="KAK3862717.1"/>
    <property type="molecule type" value="Genomic_DNA"/>
</dbReference>
<evidence type="ECO:0000313" key="1">
    <source>
        <dbReference type="EMBL" id="KAK3862717.1"/>
    </source>
</evidence>
<accession>A0AAE1K2L5</accession>
<reference evidence="1" key="1">
    <citation type="submission" date="2023-10" db="EMBL/GenBank/DDBJ databases">
        <title>Genome assemblies of two species of porcelain crab, Petrolisthes cinctipes and Petrolisthes manimaculis (Anomura: Porcellanidae).</title>
        <authorList>
            <person name="Angst P."/>
        </authorList>
    </citation>
    <scope>NUCLEOTIDE SEQUENCE</scope>
    <source>
        <strain evidence="1">PB745_01</strain>
        <tissue evidence="1">Gill</tissue>
    </source>
</reference>
<proteinExistence type="predicted"/>
<comment type="caution">
    <text evidence="1">The sequence shown here is derived from an EMBL/GenBank/DDBJ whole genome shotgun (WGS) entry which is preliminary data.</text>
</comment>
<keyword evidence="2" id="KW-1185">Reference proteome</keyword>